<reference evidence="3 4" key="3">
    <citation type="journal article" date="2017" name="G3 (Bethesda)">
        <title>Comparative analysis highlights variable genome content of wheat rusts and divergence of the mating loci.</title>
        <authorList>
            <person name="Cuomo C.A."/>
            <person name="Bakkeren G."/>
            <person name="Khalil H.B."/>
            <person name="Panwar V."/>
            <person name="Joly D."/>
            <person name="Linning R."/>
            <person name="Sakthikumar S."/>
            <person name="Song X."/>
            <person name="Adiconis X."/>
            <person name="Fan L."/>
            <person name="Goldberg J.M."/>
            <person name="Levin J.Z."/>
            <person name="Young S."/>
            <person name="Zeng Q."/>
            <person name="Anikster Y."/>
            <person name="Bruce M."/>
            <person name="Wang M."/>
            <person name="Yin C."/>
            <person name="McCallum B."/>
            <person name="Szabo L.J."/>
            <person name="Hulbert S."/>
            <person name="Chen X."/>
            <person name="Fellers J.P."/>
        </authorList>
    </citation>
    <scope>NUCLEOTIDE SEQUENCE</scope>
    <source>
        <strain evidence="3">isolate 1-1 / race 1 (BBBD)</strain>
        <strain evidence="4">Isolate 1-1 / race 1 (BBBD)</strain>
    </source>
</reference>
<organism evidence="2">
    <name type="scientific">Puccinia triticina (isolate 1-1 / race 1 (BBBD))</name>
    <name type="common">Brown leaf rust fungus</name>
    <dbReference type="NCBI Taxonomy" id="630390"/>
    <lineage>
        <taxon>Eukaryota</taxon>
        <taxon>Fungi</taxon>
        <taxon>Dikarya</taxon>
        <taxon>Basidiomycota</taxon>
        <taxon>Pucciniomycotina</taxon>
        <taxon>Pucciniomycetes</taxon>
        <taxon>Pucciniales</taxon>
        <taxon>Pucciniaceae</taxon>
        <taxon>Puccinia</taxon>
    </lineage>
</organism>
<protein>
    <submittedName>
        <fullName evidence="2 3">Uncharacterized protein</fullName>
    </submittedName>
</protein>
<reference evidence="2" key="2">
    <citation type="submission" date="2016-05" db="EMBL/GenBank/DDBJ databases">
        <title>Comparative analysis highlights variable genome content of wheat rusts and divergence of the mating loci.</title>
        <authorList>
            <person name="Cuomo C.A."/>
            <person name="Bakkeren G."/>
            <person name="Szabo L."/>
            <person name="Khalil H."/>
            <person name="Joly D."/>
            <person name="Goldberg J."/>
            <person name="Young S."/>
            <person name="Zeng Q."/>
            <person name="Fellers J."/>
        </authorList>
    </citation>
    <scope>NUCLEOTIDE SEQUENCE [LARGE SCALE GENOMIC DNA]</scope>
    <source>
        <strain evidence="2">1-1 BBBD Race 1</strain>
    </source>
</reference>
<sequence length="261" mass="29652">MQAHLSTPESNSRRRISSAISKLSLNKMRAFVSPSTVATHSDSPDSDQSEIASDSSLSVSPPPCPILNANSQTMKNYASQRSNKTPFREPALFPTSLNFSQQTIYLFESNDTEDDENLNYYLNDLLLGPTDPSKNDQRHKDKIQEKPAKQNIKKFSLKAFPLTKSMSFQNPGKGLIQRSESTFFRAAKLFHWLPLPSPHLTQSLKPKCAKRRMIDLERLSNPSLIILNFLSALDYVHFQPNWILLSSKNSFTGRNFQPRYK</sequence>
<dbReference type="OrthoDB" id="2498748at2759"/>
<accession>A0A180GNW0</accession>
<dbReference type="VEuPathDB" id="FungiDB:PTTG_11980"/>
<gene>
    <name evidence="2" type="ORF">PTTG_11980</name>
</gene>
<feature type="region of interest" description="Disordered" evidence="1">
    <location>
        <begin position="34"/>
        <end position="70"/>
    </location>
</feature>
<feature type="compositionally biased region" description="Polar residues" evidence="1">
    <location>
        <begin position="49"/>
        <end position="59"/>
    </location>
</feature>
<name>A0A180GNW0_PUCT1</name>
<dbReference type="EMBL" id="ADAS02000043">
    <property type="protein sequence ID" value="OAV94099.1"/>
    <property type="molecule type" value="Genomic_DNA"/>
</dbReference>
<dbReference type="Proteomes" id="UP000005240">
    <property type="component" value="Unassembled WGS sequence"/>
</dbReference>
<keyword evidence="4" id="KW-1185">Reference proteome</keyword>
<dbReference type="EnsemblFungi" id="PTTG_11980-t43_1">
    <property type="protein sequence ID" value="PTTG_11980-t43_1-p1"/>
    <property type="gene ID" value="PTTG_11980"/>
</dbReference>
<evidence type="ECO:0000313" key="4">
    <source>
        <dbReference type="Proteomes" id="UP000005240"/>
    </source>
</evidence>
<reference evidence="3" key="4">
    <citation type="submission" date="2025-05" db="UniProtKB">
        <authorList>
            <consortium name="EnsemblFungi"/>
        </authorList>
    </citation>
    <scope>IDENTIFICATION</scope>
    <source>
        <strain evidence="3">isolate 1-1 / race 1 (BBBD)</strain>
    </source>
</reference>
<reference evidence="2" key="1">
    <citation type="submission" date="2009-11" db="EMBL/GenBank/DDBJ databases">
        <authorList>
            <consortium name="The Broad Institute Genome Sequencing Platform"/>
            <person name="Ward D."/>
            <person name="Feldgarden M."/>
            <person name="Earl A."/>
            <person name="Young S.K."/>
            <person name="Zeng Q."/>
            <person name="Koehrsen M."/>
            <person name="Alvarado L."/>
            <person name="Berlin A."/>
            <person name="Bochicchio J."/>
            <person name="Borenstein D."/>
            <person name="Chapman S.B."/>
            <person name="Chen Z."/>
            <person name="Engels R."/>
            <person name="Freedman E."/>
            <person name="Gellesch M."/>
            <person name="Goldberg J."/>
            <person name="Griggs A."/>
            <person name="Gujja S."/>
            <person name="Heilman E."/>
            <person name="Heiman D."/>
            <person name="Hepburn T."/>
            <person name="Howarth C."/>
            <person name="Jen D."/>
            <person name="Larson L."/>
            <person name="Lewis B."/>
            <person name="Mehta T."/>
            <person name="Park D."/>
            <person name="Pearson M."/>
            <person name="Roberts A."/>
            <person name="Saif S."/>
            <person name="Shea T."/>
            <person name="Shenoy N."/>
            <person name="Sisk P."/>
            <person name="Stolte C."/>
            <person name="Sykes S."/>
            <person name="Thomson T."/>
            <person name="Walk T."/>
            <person name="White J."/>
            <person name="Yandava C."/>
            <person name="Izard J."/>
            <person name="Baranova O.V."/>
            <person name="Blanton J.M."/>
            <person name="Tanner A.C."/>
            <person name="Dewhirst F.E."/>
            <person name="Haas B."/>
            <person name="Nusbaum C."/>
            <person name="Birren B."/>
        </authorList>
    </citation>
    <scope>NUCLEOTIDE SEQUENCE [LARGE SCALE GENOMIC DNA]</scope>
    <source>
        <strain evidence="2">1-1 BBBD Race 1</strain>
    </source>
</reference>
<proteinExistence type="predicted"/>
<evidence type="ECO:0000313" key="2">
    <source>
        <dbReference type="EMBL" id="OAV94099.1"/>
    </source>
</evidence>
<evidence type="ECO:0000313" key="3">
    <source>
        <dbReference type="EnsemblFungi" id="PTTG_11980-t43_1-p1"/>
    </source>
</evidence>
<evidence type="ECO:0000256" key="1">
    <source>
        <dbReference type="SAM" id="MobiDB-lite"/>
    </source>
</evidence>
<dbReference type="AlphaFoldDB" id="A0A180GNW0"/>